<organism evidence="2">
    <name type="scientific">uncultured Acidimicrobiales bacterium</name>
    <dbReference type="NCBI Taxonomy" id="310071"/>
    <lineage>
        <taxon>Bacteria</taxon>
        <taxon>Bacillati</taxon>
        <taxon>Actinomycetota</taxon>
        <taxon>Acidimicrobiia</taxon>
        <taxon>Acidimicrobiales</taxon>
        <taxon>environmental samples</taxon>
    </lineage>
</organism>
<reference evidence="2" key="1">
    <citation type="submission" date="2020-02" db="EMBL/GenBank/DDBJ databases">
        <authorList>
            <person name="Meier V. D."/>
        </authorList>
    </citation>
    <scope>NUCLEOTIDE SEQUENCE</scope>
    <source>
        <strain evidence="2">AVDCRST_MAG20</strain>
    </source>
</reference>
<proteinExistence type="predicted"/>
<feature type="compositionally biased region" description="Basic and acidic residues" evidence="1">
    <location>
        <begin position="106"/>
        <end position="115"/>
    </location>
</feature>
<feature type="region of interest" description="Disordered" evidence="1">
    <location>
        <begin position="1"/>
        <end position="193"/>
    </location>
</feature>
<dbReference type="AlphaFoldDB" id="A0A6J4IRP5"/>
<evidence type="ECO:0000256" key="1">
    <source>
        <dbReference type="SAM" id="MobiDB-lite"/>
    </source>
</evidence>
<feature type="compositionally biased region" description="Basic residues" evidence="1">
    <location>
        <begin position="83"/>
        <end position="92"/>
    </location>
</feature>
<feature type="compositionally biased region" description="Basic and acidic residues" evidence="1">
    <location>
        <begin position="22"/>
        <end position="36"/>
    </location>
</feature>
<feature type="compositionally biased region" description="Basic residues" evidence="1">
    <location>
        <begin position="64"/>
        <end position="74"/>
    </location>
</feature>
<feature type="non-terminal residue" evidence="2">
    <location>
        <position position="212"/>
    </location>
</feature>
<name>A0A6J4IRP5_9ACTN</name>
<feature type="non-terminal residue" evidence="2">
    <location>
        <position position="1"/>
    </location>
</feature>
<evidence type="ECO:0000313" key="2">
    <source>
        <dbReference type="EMBL" id="CAA9257649.1"/>
    </source>
</evidence>
<sequence>GARRRRGGRPPGRRPRPRRPPHAGDDEAGGRPDRGSLGRRRTPGGGRLLRRAGAGVAHPDLARAHRHRRRRAHARPPAERGPRPRGRERHRRLLDAAARALRRRAVARDRRRDAPTRPGRPGPPGPGRRRPAAGGGRCCRRRRARQRLPLPGRGRPGARTGGPGGVGEQQRRPDPHPPALVRGRSGPSRTLVRCRRPCGSRDVVRAAPGGCL</sequence>
<feature type="compositionally biased region" description="Basic residues" evidence="1">
    <location>
        <begin position="1"/>
        <end position="21"/>
    </location>
</feature>
<accession>A0A6J4IRP5</accession>
<dbReference type="EMBL" id="CADCSY010000120">
    <property type="protein sequence ID" value="CAA9257649.1"/>
    <property type="molecule type" value="Genomic_DNA"/>
</dbReference>
<gene>
    <name evidence="2" type="ORF">AVDCRST_MAG20-2755</name>
</gene>
<protein>
    <submittedName>
        <fullName evidence="2">Uncharacterized protein</fullName>
    </submittedName>
</protein>